<evidence type="ECO:0000259" key="4">
    <source>
        <dbReference type="Pfam" id="PF25809"/>
    </source>
</evidence>
<dbReference type="InterPro" id="IPR018273">
    <property type="entry name" value="Ribosomal_eS17_CS"/>
</dbReference>
<comment type="similarity">
    <text evidence="1">Belongs to the eukaryotic ribosomal protein eS17 family.</text>
</comment>
<feature type="domain" description="STEEP1" evidence="4">
    <location>
        <begin position="6"/>
        <end position="90"/>
    </location>
</feature>
<dbReference type="InterPro" id="IPR001210">
    <property type="entry name" value="Ribosomal_eS17"/>
</dbReference>
<dbReference type="EMBL" id="CAKM01000118">
    <property type="protein sequence ID" value="CCJ28762.1"/>
    <property type="molecule type" value="Genomic_DNA"/>
</dbReference>
<dbReference type="GO" id="GO:0006412">
    <property type="term" value="P:translation"/>
    <property type="evidence" value="ECO:0007669"/>
    <property type="project" value="InterPro"/>
</dbReference>
<dbReference type="HAMAP" id="MF_00511">
    <property type="entry name" value="Ribosomal_eS17"/>
    <property type="match status" value="1"/>
</dbReference>
<evidence type="ECO:0000256" key="1">
    <source>
        <dbReference type="ARBA" id="ARBA00010444"/>
    </source>
</evidence>
<dbReference type="AlphaFoldDB" id="L0P965"/>
<dbReference type="Pfam" id="PF25809">
    <property type="entry name" value="STEEP1"/>
    <property type="match status" value="1"/>
</dbReference>
<dbReference type="PANTHER" id="PTHR10732">
    <property type="entry name" value="40S RIBOSOMAL PROTEIN S17"/>
    <property type="match status" value="1"/>
</dbReference>
<dbReference type="PANTHER" id="PTHR10732:SF0">
    <property type="entry name" value="40S RIBOSOMAL PROTEIN S17"/>
    <property type="match status" value="1"/>
</dbReference>
<dbReference type="Proteomes" id="UP000010422">
    <property type="component" value="Unassembled WGS sequence"/>
</dbReference>
<dbReference type="InterPro" id="IPR036401">
    <property type="entry name" value="Ribosomal_eS17_sf"/>
</dbReference>
<reference evidence="5 6" key="1">
    <citation type="journal article" date="2012" name="MBio">
        <title>De novo assembly of the Pneumocystis jirovecii genome from a single bronchoalveolar lavage fluid specimen from a patient.</title>
        <authorList>
            <person name="Cisse O.H."/>
            <person name="Pagni M."/>
            <person name="Hauser P.M."/>
        </authorList>
    </citation>
    <scope>NUCLEOTIDE SEQUENCE [LARGE SCALE GENOMIC DNA]</scope>
    <source>
        <strain evidence="5 6">SE8</strain>
    </source>
</reference>
<dbReference type="PROSITE" id="PS00712">
    <property type="entry name" value="RIBOSOMAL_S17E"/>
    <property type="match status" value="1"/>
</dbReference>
<dbReference type="GO" id="GO:0005840">
    <property type="term" value="C:ribosome"/>
    <property type="evidence" value="ECO:0007669"/>
    <property type="project" value="UniProtKB-KW"/>
</dbReference>
<evidence type="ECO:0000256" key="3">
    <source>
        <dbReference type="ARBA" id="ARBA00023274"/>
    </source>
</evidence>
<keyword evidence="3" id="KW-0687">Ribonucleoprotein</keyword>
<dbReference type="GO" id="GO:0003735">
    <property type="term" value="F:structural constituent of ribosome"/>
    <property type="evidence" value="ECO:0007669"/>
    <property type="project" value="InterPro"/>
</dbReference>
<evidence type="ECO:0000313" key="5">
    <source>
        <dbReference type="EMBL" id="CCJ28762.1"/>
    </source>
</evidence>
<dbReference type="InterPro" id="IPR057965">
    <property type="entry name" value="STEEP1_dom"/>
</dbReference>
<dbReference type="Pfam" id="PF00833">
    <property type="entry name" value="Ribosomal_S17e"/>
    <property type="match status" value="1"/>
</dbReference>
<dbReference type="InParanoid" id="L0P965"/>
<dbReference type="SUPFAM" id="SSF116820">
    <property type="entry name" value="Rps17e-like"/>
    <property type="match status" value="1"/>
</dbReference>
<dbReference type="STRING" id="1209962.L0P965"/>
<sequence length="231" mass="26879">MKEAISKDFNSYFCLCGEYSLSISSNLKNLPKRQHDDALVIDKTRHTFRIKFIKQPEPIILEREDGYEKRWMYNCRRCEVWLAYELPGIETAKNGRVRTKTVKRASCLIIEKYYPRLTNDFHTNKRICDDIAIICSKKLRNKIAGYTTHLMKRIQKGPVCGISFKLQEEERERKDQYVPEVSALTNINVLEVDADTKSMLKSLGYDSVSVTVNTALAGSVEQRAFRNQRRL</sequence>
<dbReference type="FunCoup" id="L0P965">
    <property type="interactions" value="339"/>
</dbReference>
<accession>L0P965</accession>
<name>L0P965_PNEJI</name>
<organism evidence="6">
    <name type="scientific">Pneumocystis jirovecii</name>
    <name type="common">Human pneumocystis pneumonia agent</name>
    <dbReference type="NCBI Taxonomy" id="42068"/>
    <lineage>
        <taxon>Eukaryota</taxon>
        <taxon>Fungi</taxon>
        <taxon>Dikarya</taxon>
        <taxon>Ascomycota</taxon>
        <taxon>Taphrinomycotina</taxon>
        <taxon>Pneumocystomycetes</taxon>
        <taxon>Pneumocystaceae</taxon>
        <taxon>Pneumocystis</taxon>
    </lineage>
</organism>
<dbReference type="GO" id="GO:1990904">
    <property type="term" value="C:ribonucleoprotein complex"/>
    <property type="evidence" value="ECO:0007669"/>
    <property type="project" value="UniProtKB-KW"/>
</dbReference>
<dbReference type="FunFam" id="1.10.60.20:FF:000001">
    <property type="entry name" value="40S ribosomal protein S17"/>
    <property type="match status" value="1"/>
</dbReference>
<dbReference type="GO" id="GO:0005829">
    <property type="term" value="C:cytosol"/>
    <property type="evidence" value="ECO:0007669"/>
    <property type="project" value="UniProtKB-ARBA"/>
</dbReference>
<evidence type="ECO:0000313" key="6">
    <source>
        <dbReference type="Proteomes" id="UP000010422"/>
    </source>
</evidence>
<keyword evidence="2" id="KW-0689">Ribosomal protein</keyword>
<comment type="caution">
    <text evidence="5">The sequence shown here is derived from an EMBL/GenBank/DDBJ whole genome shotgun (WGS) entry which is preliminary data.</text>
</comment>
<gene>
    <name evidence="5" type="ORF">PNEJI1_002894</name>
</gene>
<dbReference type="Gene3D" id="1.10.60.20">
    <property type="entry name" value="Ribosomal protein S17e-like"/>
    <property type="match status" value="1"/>
</dbReference>
<proteinExistence type="inferred from homology"/>
<protein>
    <recommendedName>
        <fullName evidence="4">STEEP1 domain-containing protein</fullName>
    </recommendedName>
</protein>
<evidence type="ECO:0000256" key="2">
    <source>
        <dbReference type="ARBA" id="ARBA00022980"/>
    </source>
</evidence>
<dbReference type="VEuPathDB" id="FungiDB:PNEJI1_002894"/>